<dbReference type="SUPFAM" id="SSF53335">
    <property type="entry name" value="S-adenosyl-L-methionine-dependent methyltransferases"/>
    <property type="match status" value="1"/>
</dbReference>
<dbReference type="InterPro" id="IPR001525">
    <property type="entry name" value="C5_MeTfrase"/>
</dbReference>
<evidence type="ECO:0000256" key="3">
    <source>
        <dbReference type="ARBA" id="ARBA00022691"/>
    </source>
</evidence>
<evidence type="ECO:0000256" key="2">
    <source>
        <dbReference type="ARBA" id="ARBA00022679"/>
    </source>
</evidence>
<evidence type="ECO:0000313" key="9">
    <source>
        <dbReference type="EMBL" id="BDG02829.1"/>
    </source>
</evidence>
<dbReference type="Pfam" id="PF00145">
    <property type="entry name" value="DNA_methylase"/>
    <property type="match status" value="1"/>
</dbReference>
<dbReference type="GO" id="GO:0008168">
    <property type="term" value="F:methyltransferase activity"/>
    <property type="evidence" value="ECO:0007669"/>
    <property type="project" value="UniProtKB-KW"/>
</dbReference>
<keyword evidence="4" id="KW-0680">Restriction system</keyword>
<dbReference type="PROSITE" id="PS00094">
    <property type="entry name" value="C5_MTASE_1"/>
    <property type="match status" value="1"/>
</dbReference>
<dbReference type="PANTHER" id="PTHR10629">
    <property type="entry name" value="CYTOSINE-SPECIFIC METHYLTRANSFERASE"/>
    <property type="match status" value="1"/>
</dbReference>
<name>A0ABM7WTM8_9BACT</name>
<dbReference type="GO" id="GO:0032259">
    <property type="term" value="P:methylation"/>
    <property type="evidence" value="ECO:0007669"/>
    <property type="project" value="UniProtKB-KW"/>
</dbReference>
<proteinExistence type="inferred from homology"/>
<dbReference type="PROSITE" id="PS51679">
    <property type="entry name" value="SAM_MT_C5"/>
    <property type="match status" value="1"/>
</dbReference>
<evidence type="ECO:0000256" key="7">
    <source>
        <dbReference type="RuleBase" id="RU000416"/>
    </source>
</evidence>
<organism evidence="9 10">
    <name type="scientific">Anaeromyxobacter oryzae</name>
    <dbReference type="NCBI Taxonomy" id="2918170"/>
    <lineage>
        <taxon>Bacteria</taxon>
        <taxon>Pseudomonadati</taxon>
        <taxon>Myxococcota</taxon>
        <taxon>Myxococcia</taxon>
        <taxon>Myxococcales</taxon>
        <taxon>Cystobacterineae</taxon>
        <taxon>Anaeromyxobacteraceae</taxon>
        <taxon>Anaeromyxobacter</taxon>
    </lineage>
</organism>
<dbReference type="PANTHER" id="PTHR10629:SF50">
    <property type="entry name" value="DNA (CYTOSINE-5)-METHYLTRANSFERASE CMT3"/>
    <property type="match status" value="1"/>
</dbReference>
<keyword evidence="1 6" id="KW-0489">Methyltransferase</keyword>
<sequence>MKKARKLRVAGLFAGIGGLEEGLRRAHHETLLLCENDLAARAVLAAKFPHVKSRPKDVTKLNKLPRKTDLVAAGFPCQDLSQAGKTAGIAGARSGLVGQVFRLLGLKEDGTVAKTKHRPKFVLLENVPFMLQLARGEALNVIVTTLETLGYKWAYRVIDSRAFGVPQRRERVFLVATLATLPDEDPRDILFAEDAGEPGEPKETPRDVACGFYWTEGTRGLGWGVDCVPTLKGGSTIGIPSPPAIVMPEGRVVTPGIRDAERLQGFKRDWTKAAEAVARKSARWKLVGNAVTVHVAHWIGKQFANPGEYVPRGDVRLYDGAPWPRAAYNVGSGRFHANVSSWPVQRRRKPLAKFVKEATDLSEKAAAGFLKRARASKLKFEPWFLDTVEAHVDRVRAARSSAAA</sequence>
<evidence type="ECO:0000256" key="5">
    <source>
        <dbReference type="ARBA" id="ARBA00047422"/>
    </source>
</evidence>
<reference evidence="10" key="1">
    <citation type="journal article" date="2022" name="Int. J. Syst. Evol. Microbiol.">
        <title>Anaeromyxobacter oryzae sp. nov., Anaeromyxobacter diazotrophicus sp. nov. and Anaeromyxobacter paludicola sp. nov., isolated from paddy soils.</title>
        <authorList>
            <person name="Itoh H."/>
            <person name="Xu Z."/>
            <person name="Mise K."/>
            <person name="Masuda Y."/>
            <person name="Ushijima N."/>
            <person name="Hayakawa C."/>
            <person name="Shiratori Y."/>
            <person name="Senoo K."/>
        </authorList>
    </citation>
    <scope>NUCLEOTIDE SEQUENCE [LARGE SCALE GENOMIC DNA]</scope>
    <source>
        <strain evidence="10">Red232</strain>
    </source>
</reference>
<comment type="similarity">
    <text evidence="6 7">Belongs to the class I-like SAM-binding methyltransferase superfamily. C5-methyltransferase family.</text>
</comment>
<dbReference type="EC" id="2.1.1.37" evidence="8"/>
<evidence type="ECO:0000256" key="1">
    <source>
        <dbReference type="ARBA" id="ARBA00022603"/>
    </source>
</evidence>
<dbReference type="NCBIfam" id="TIGR00675">
    <property type="entry name" value="dcm"/>
    <property type="match status" value="1"/>
</dbReference>
<dbReference type="EMBL" id="AP025591">
    <property type="protein sequence ID" value="BDG02829.1"/>
    <property type="molecule type" value="Genomic_DNA"/>
</dbReference>
<dbReference type="InterPro" id="IPR029063">
    <property type="entry name" value="SAM-dependent_MTases_sf"/>
</dbReference>
<feature type="active site" evidence="6">
    <location>
        <position position="77"/>
    </location>
</feature>
<keyword evidence="2 6" id="KW-0808">Transferase</keyword>
<keyword evidence="10" id="KW-1185">Reference proteome</keyword>
<dbReference type="Gene3D" id="3.40.50.150">
    <property type="entry name" value="Vaccinia Virus protein VP39"/>
    <property type="match status" value="1"/>
</dbReference>
<accession>A0ABM7WTM8</accession>
<keyword evidence="3 6" id="KW-0949">S-adenosyl-L-methionine</keyword>
<evidence type="ECO:0000256" key="4">
    <source>
        <dbReference type="ARBA" id="ARBA00022747"/>
    </source>
</evidence>
<evidence type="ECO:0000256" key="8">
    <source>
        <dbReference type="RuleBase" id="RU000417"/>
    </source>
</evidence>
<dbReference type="PRINTS" id="PR00105">
    <property type="entry name" value="C5METTRFRASE"/>
</dbReference>
<dbReference type="Proteomes" id="UP001162891">
    <property type="component" value="Chromosome"/>
</dbReference>
<comment type="catalytic activity">
    <reaction evidence="5 8">
        <text>a 2'-deoxycytidine in DNA + S-adenosyl-L-methionine = a 5-methyl-2'-deoxycytidine in DNA + S-adenosyl-L-homocysteine + H(+)</text>
        <dbReference type="Rhea" id="RHEA:13681"/>
        <dbReference type="Rhea" id="RHEA-COMP:11369"/>
        <dbReference type="Rhea" id="RHEA-COMP:11370"/>
        <dbReference type="ChEBI" id="CHEBI:15378"/>
        <dbReference type="ChEBI" id="CHEBI:57856"/>
        <dbReference type="ChEBI" id="CHEBI:59789"/>
        <dbReference type="ChEBI" id="CHEBI:85452"/>
        <dbReference type="ChEBI" id="CHEBI:85454"/>
        <dbReference type="EC" id="2.1.1.37"/>
    </reaction>
</comment>
<protein>
    <recommendedName>
        <fullName evidence="8">Cytosine-specific methyltransferase</fullName>
        <ecNumber evidence="8">2.1.1.37</ecNumber>
    </recommendedName>
</protein>
<evidence type="ECO:0000313" key="10">
    <source>
        <dbReference type="Proteomes" id="UP001162891"/>
    </source>
</evidence>
<evidence type="ECO:0000256" key="6">
    <source>
        <dbReference type="PROSITE-ProRule" id="PRU01016"/>
    </source>
</evidence>
<gene>
    <name evidence="9" type="primary">ydiP</name>
    <name evidence="9" type="ORF">AMOR_18250</name>
</gene>
<dbReference type="InterPro" id="IPR018117">
    <property type="entry name" value="C5_DNA_meth_AS"/>
</dbReference>
<dbReference type="InterPro" id="IPR050390">
    <property type="entry name" value="C5-Methyltransferase"/>
</dbReference>